<gene>
    <name evidence="1" type="ORF">CCACVL1_30147</name>
</gene>
<dbReference type="AlphaFoldDB" id="A0A1R3FYJ8"/>
<keyword evidence="2" id="KW-1185">Reference proteome</keyword>
<feature type="non-terminal residue" evidence="1">
    <location>
        <position position="48"/>
    </location>
</feature>
<dbReference type="EMBL" id="AWWV01016009">
    <property type="protein sequence ID" value="OMO50914.1"/>
    <property type="molecule type" value="Genomic_DNA"/>
</dbReference>
<proteinExistence type="predicted"/>
<organism evidence="1 2">
    <name type="scientific">Corchorus capsularis</name>
    <name type="common">Jute</name>
    <dbReference type="NCBI Taxonomy" id="210143"/>
    <lineage>
        <taxon>Eukaryota</taxon>
        <taxon>Viridiplantae</taxon>
        <taxon>Streptophyta</taxon>
        <taxon>Embryophyta</taxon>
        <taxon>Tracheophyta</taxon>
        <taxon>Spermatophyta</taxon>
        <taxon>Magnoliopsida</taxon>
        <taxon>eudicotyledons</taxon>
        <taxon>Gunneridae</taxon>
        <taxon>Pentapetalae</taxon>
        <taxon>rosids</taxon>
        <taxon>malvids</taxon>
        <taxon>Malvales</taxon>
        <taxon>Malvaceae</taxon>
        <taxon>Grewioideae</taxon>
        <taxon>Apeibeae</taxon>
        <taxon>Corchorus</taxon>
    </lineage>
</organism>
<comment type="caution">
    <text evidence="1">The sequence shown here is derived from an EMBL/GenBank/DDBJ whole genome shotgun (WGS) entry which is preliminary data.</text>
</comment>
<protein>
    <submittedName>
        <fullName evidence="1">Uncharacterized protein</fullName>
    </submittedName>
</protein>
<reference evidence="1 2" key="1">
    <citation type="submission" date="2013-09" db="EMBL/GenBank/DDBJ databases">
        <title>Corchorus capsularis genome sequencing.</title>
        <authorList>
            <person name="Alam M."/>
            <person name="Haque M.S."/>
            <person name="Islam M.S."/>
            <person name="Emdad E.M."/>
            <person name="Islam M.M."/>
            <person name="Ahmed B."/>
            <person name="Halim A."/>
            <person name="Hossen Q.M.M."/>
            <person name="Hossain M.Z."/>
            <person name="Ahmed R."/>
            <person name="Khan M.M."/>
            <person name="Islam R."/>
            <person name="Rashid M.M."/>
            <person name="Khan S.A."/>
            <person name="Rahman M.S."/>
            <person name="Alam M."/>
        </authorList>
    </citation>
    <scope>NUCLEOTIDE SEQUENCE [LARGE SCALE GENOMIC DNA]</scope>
    <source>
        <strain evidence="2">cv. CVL-1</strain>
        <tissue evidence="1">Whole seedling</tissue>
    </source>
</reference>
<feature type="non-terminal residue" evidence="1">
    <location>
        <position position="1"/>
    </location>
</feature>
<name>A0A1R3FYJ8_COCAP</name>
<evidence type="ECO:0000313" key="2">
    <source>
        <dbReference type="Proteomes" id="UP000188268"/>
    </source>
</evidence>
<evidence type="ECO:0000313" key="1">
    <source>
        <dbReference type="EMBL" id="OMO50914.1"/>
    </source>
</evidence>
<dbReference type="Gramene" id="OMO50914">
    <property type="protein sequence ID" value="OMO50914"/>
    <property type="gene ID" value="CCACVL1_30147"/>
</dbReference>
<dbReference type="Proteomes" id="UP000188268">
    <property type="component" value="Unassembled WGS sequence"/>
</dbReference>
<accession>A0A1R3FYJ8</accession>
<sequence length="48" mass="5528">GSSFSRLLFWVLQVKPLPSRPLEEYARLKMIGEVSTVGKEREDHSLQL</sequence>